<organism evidence="3 4">
    <name type="scientific">Patiria miniata</name>
    <name type="common">Bat star</name>
    <name type="synonym">Asterina miniata</name>
    <dbReference type="NCBI Taxonomy" id="46514"/>
    <lineage>
        <taxon>Eukaryota</taxon>
        <taxon>Metazoa</taxon>
        <taxon>Echinodermata</taxon>
        <taxon>Eleutherozoa</taxon>
        <taxon>Asterozoa</taxon>
        <taxon>Asteroidea</taxon>
        <taxon>Valvatacea</taxon>
        <taxon>Valvatida</taxon>
        <taxon>Asterinidae</taxon>
        <taxon>Patiria</taxon>
    </lineage>
</organism>
<dbReference type="PROSITE" id="PS01285">
    <property type="entry name" value="FA58C_1"/>
    <property type="match status" value="1"/>
</dbReference>
<dbReference type="CDD" id="cd00057">
    <property type="entry name" value="FA58C"/>
    <property type="match status" value="1"/>
</dbReference>
<reference evidence="3" key="1">
    <citation type="submission" date="2022-11" db="UniProtKB">
        <authorList>
            <consortium name="EnsemblMetazoa"/>
        </authorList>
    </citation>
    <scope>IDENTIFICATION</scope>
</reference>
<feature type="domain" description="F5/8 type C" evidence="2">
    <location>
        <begin position="97"/>
        <end position="247"/>
    </location>
</feature>
<feature type="chain" id="PRO_5038123094" description="F5/8 type C domain-containing protein" evidence="1">
    <location>
        <begin position="21"/>
        <end position="249"/>
    </location>
</feature>
<dbReference type="Gene3D" id="2.60.120.260">
    <property type="entry name" value="Galactose-binding domain-like"/>
    <property type="match status" value="1"/>
</dbReference>
<dbReference type="SMART" id="SM00231">
    <property type="entry name" value="FA58C"/>
    <property type="match status" value="1"/>
</dbReference>
<sequence length="249" mass="27764">MARDVGLCFIFMVPIAVLVASDKICFIGLEYDQEYGVQPRWFLPYGDPCKCTAIRLAGLNRYGPMIPSYLQSAPLMLSEDHEEIRSFFGCPDFQSKCLEPFPLGLEDGTIGDQQIQASSTYSAYLPSKARLNNQGSWTPDVNDGCWIEVDLGEVTMVSGVITQGSNANPDYRVTAYQVMYLKSSESTTHEHVMDNNGNIKIFIGNLDDANTPITSRFDEVVMATKLRIVPIEWFSVGPGLRFELLGCRM</sequence>
<dbReference type="PROSITE" id="PS50022">
    <property type="entry name" value="FA58C_3"/>
    <property type="match status" value="1"/>
</dbReference>
<dbReference type="PANTHER" id="PTHR24543">
    <property type="entry name" value="MULTICOPPER OXIDASE-RELATED"/>
    <property type="match status" value="1"/>
</dbReference>
<dbReference type="EnsemblMetazoa" id="XM_038216098.1">
    <property type="protein sequence ID" value="XP_038072026.1"/>
    <property type="gene ID" value="LOC119740716"/>
</dbReference>
<dbReference type="InterPro" id="IPR008979">
    <property type="entry name" value="Galactose-bd-like_sf"/>
</dbReference>
<dbReference type="Proteomes" id="UP000887568">
    <property type="component" value="Unplaced"/>
</dbReference>
<name>A0A914B746_PATMI</name>
<keyword evidence="1" id="KW-0732">Signal</keyword>
<accession>A0A914B746</accession>
<evidence type="ECO:0000313" key="3">
    <source>
        <dbReference type="EnsemblMetazoa" id="XP_038072026.1"/>
    </source>
</evidence>
<dbReference type="GeneID" id="119740716"/>
<evidence type="ECO:0000256" key="1">
    <source>
        <dbReference type="SAM" id="SignalP"/>
    </source>
</evidence>
<keyword evidence="4" id="KW-1185">Reference proteome</keyword>
<evidence type="ECO:0000259" key="2">
    <source>
        <dbReference type="PROSITE" id="PS50022"/>
    </source>
</evidence>
<dbReference type="PANTHER" id="PTHR24543:SF291">
    <property type="entry name" value="SMOKE ALARM, ISOFORM D"/>
    <property type="match status" value="1"/>
</dbReference>
<feature type="signal peptide" evidence="1">
    <location>
        <begin position="1"/>
        <end position="20"/>
    </location>
</feature>
<dbReference type="SUPFAM" id="SSF49785">
    <property type="entry name" value="Galactose-binding domain-like"/>
    <property type="match status" value="1"/>
</dbReference>
<dbReference type="OrthoDB" id="6071166at2759"/>
<protein>
    <recommendedName>
        <fullName evidence="2">F5/8 type C domain-containing protein</fullName>
    </recommendedName>
</protein>
<dbReference type="Pfam" id="PF00754">
    <property type="entry name" value="F5_F8_type_C"/>
    <property type="match status" value="1"/>
</dbReference>
<dbReference type="AlphaFoldDB" id="A0A914B746"/>
<dbReference type="PROSITE" id="PS01286">
    <property type="entry name" value="FA58C_2"/>
    <property type="match status" value="1"/>
</dbReference>
<dbReference type="InterPro" id="IPR000421">
    <property type="entry name" value="FA58C"/>
</dbReference>
<evidence type="ECO:0000313" key="4">
    <source>
        <dbReference type="Proteomes" id="UP000887568"/>
    </source>
</evidence>
<proteinExistence type="predicted"/>
<dbReference type="RefSeq" id="XP_038072026.1">
    <property type="nucleotide sequence ID" value="XM_038216098.1"/>
</dbReference>